<dbReference type="GO" id="GO:0046872">
    <property type="term" value="F:metal ion binding"/>
    <property type="evidence" value="ECO:0007669"/>
    <property type="project" value="UniProtKB-KW"/>
</dbReference>
<dbReference type="GO" id="GO:0008235">
    <property type="term" value="F:metalloexopeptidase activity"/>
    <property type="evidence" value="ECO:0007669"/>
    <property type="project" value="InterPro"/>
</dbReference>
<dbReference type="AlphaFoldDB" id="A0AAE4ZC61"/>
<dbReference type="Gene3D" id="3.50.30.30">
    <property type="match status" value="1"/>
</dbReference>
<dbReference type="EMBL" id="JAACAK010000137">
    <property type="protein sequence ID" value="NIR76632.1"/>
    <property type="molecule type" value="Genomic_DNA"/>
</dbReference>
<dbReference type="CDD" id="cd05660">
    <property type="entry name" value="M28_like_PA"/>
    <property type="match status" value="1"/>
</dbReference>
<name>A0AAE4ZC61_9BACT</name>
<keyword evidence="4" id="KW-0732">Signal</keyword>
<dbReference type="SUPFAM" id="SSF52025">
    <property type="entry name" value="PA domain"/>
    <property type="match status" value="1"/>
</dbReference>
<keyword evidence="5" id="KW-0378">Hydrolase</keyword>
<dbReference type="InterPro" id="IPR007484">
    <property type="entry name" value="Peptidase_M28"/>
</dbReference>
<sequence length="558" mass="61923">MNSQQRIHPAAIAIAIVGLVHAGCAGEPDEARVEPALQTITAQELADHVQTLASDEFRGRLPGTVGEEKTLDYLVGHAEDIGLQPGNGDSWFQEVPLVAITADPDMTFSVGDGGTVNQYGYGDDFMAWTTRVVDQTELEGSELVFVGFGIVAPEYDWDDYEGIDVTGKTVVILVNDPGYYTEDPELFNGRAMTYYGRWTYKYEEAARQGAAGAMIIHETAPAAYGWSTVEGSWAGPQFHMVPEDNNMSRVKVEGWFQYDVANEIFEMAGEDMQALSRQALSRDFEAVPLGLDASVTVRNTIQRSTSNNVFGLLPGSERPDEYVIYMGHWDHLGADLGLEGDSIYNGALDNATGTAGILELAEAFVSLDANPERSMVFWWTTAEEQGLLGAAYYAANPIYPLDQTVAAVNIDGLNIYGPMRDIFVVGYGNSELDEYLIAAAEEQDRVVKPDPEPEKGYFYRSDHFPLAKQGVPALYTDTGNEHVEHGEQWTRDKKDEWIANHYHQVSDEYSADWDLRGAVDDLQLFFMIGYELANEQTYPEWREGTEFKAKREAMMGTE</sequence>
<dbReference type="CDD" id="cd04821">
    <property type="entry name" value="PA_M28_1_2"/>
    <property type="match status" value="1"/>
</dbReference>
<feature type="domain" description="Peptidase M28" evidence="7">
    <location>
        <begin position="308"/>
        <end position="524"/>
    </location>
</feature>
<dbReference type="Pfam" id="PF04389">
    <property type="entry name" value="Peptidase_M28"/>
    <property type="match status" value="1"/>
</dbReference>
<organism evidence="8 9">
    <name type="scientific">Candidatus Kutchimonas denitrificans</name>
    <dbReference type="NCBI Taxonomy" id="3056748"/>
    <lineage>
        <taxon>Bacteria</taxon>
        <taxon>Pseudomonadati</taxon>
        <taxon>Gemmatimonadota</taxon>
        <taxon>Gemmatimonadia</taxon>
        <taxon>Candidatus Palauibacterales</taxon>
        <taxon>Candidatus Palauibacteraceae</taxon>
        <taxon>Candidatus Kutchimonas</taxon>
    </lineage>
</organism>
<evidence type="ECO:0000313" key="8">
    <source>
        <dbReference type="EMBL" id="NIR76632.1"/>
    </source>
</evidence>
<dbReference type="Proteomes" id="UP000702544">
    <property type="component" value="Unassembled WGS sequence"/>
</dbReference>
<dbReference type="GO" id="GO:0006508">
    <property type="term" value="P:proteolysis"/>
    <property type="evidence" value="ECO:0007669"/>
    <property type="project" value="UniProtKB-KW"/>
</dbReference>
<reference evidence="8 9" key="1">
    <citation type="submission" date="2020-01" db="EMBL/GenBank/DDBJ databases">
        <title>Genomes assembled from Gulf of Kutch pelagic sediment metagenomes.</title>
        <authorList>
            <person name="Chandrashekar M."/>
            <person name="Mahajan M.S."/>
            <person name="Dave K.J."/>
            <person name="Vatsa P."/>
            <person name="Nathani N.M."/>
        </authorList>
    </citation>
    <scope>NUCLEOTIDE SEQUENCE [LARGE SCALE GENOMIC DNA]</scope>
    <source>
        <strain evidence="8">KS3-K002</strain>
    </source>
</reference>
<keyword evidence="3" id="KW-0479">Metal-binding</keyword>
<evidence type="ECO:0000259" key="7">
    <source>
        <dbReference type="Pfam" id="PF04389"/>
    </source>
</evidence>
<dbReference type="InterPro" id="IPR046450">
    <property type="entry name" value="PA_dom_sf"/>
</dbReference>
<keyword evidence="2" id="KW-0645">Protease</keyword>
<evidence type="ECO:0000256" key="3">
    <source>
        <dbReference type="ARBA" id="ARBA00022723"/>
    </source>
</evidence>
<comment type="caution">
    <text evidence="8">The sequence shown here is derived from an EMBL/GenBank/DDBJ whole genome shotgun (WGS) entry which is preliminary data.</text>
</comment>
<dbReference type="SUPFAM" id="SSF53187">
    <property type="entry name" value="Zn-dependent exopeptidases"/>
    <property type="match status" value="1"/>
</dbReference>
<evidence type="ECO:0000256" key="2">
    <source>
        <dbReference type="ARBA" id="ARBA00022670"/>
    </source>
</evidence>
<evidence type="ECO:0000313" key="9">
    <source>
        <dbReference type="Proteomes" id="UP000702544"/>
    </source>
</evidence>
<dbReference type="Gene3D" id="3.40.630.10">
    <property type="entry name" value="Zn peptidases"/>
    <property type="match status" value="1"/>
</dbReference>
<dbReference type="GO" id="GO:0004177">
    <property type="term" value="F:aminopeptidase activity"/>
    <property type="evidence" value="ECO:0007669"/>
    <property type="project" value="UniProtKB-KW"/>
</dbReference>
<proteinExistence type="predicted"/>
<evidence type="ECO:0000256" key="1">
    <source>
        <dbReference type="ARBA" id="ARBA00022438"/>
    </source>
</evidence>
<evidence type="ECO:0000256" key="5">
    <source>
        <dbReference type="ARBA" id="ARBA00022801"/>
    </source>
</evidence>
<dbReference type="FunFam" id="3.40.630.10:FF:000088">
    <property type="entry name" value="Peptidase M20"/>
    <property type="match status" value="1"/>
</dbReference>
<dbReference type="InterPro" id="IPR045175">
    <property type="entry name" value="M28_fam"/>
</dbReference>
<dbReference type="PANTHER" id="PTHR12147:SF56">
    <property type="entry name" value="AMINOPEPTIDASE YDR415C-RELATED"/>
    <property type="match status" value="1"/>
</dbReference>
<evidence type="ECO:0000256" key="6">
    <source>
        <dbReference type="ARBA" id="ARBA00022833"/>
    </source>
</evidence>
<gene>
    <name evidence="8" type="ORF">GWO12_16245</name>
</gene>
<keyword evidence="1" id="KW-0031">Aminopeptidase</keyword>
<keyword evidence="6" id="KW-0862">Zinc</keyword>
<protein>
    <submittedName>
        <fullName evidence="8">M28 family peptidase</fullName>
    </submittedName>
</protein>
<accession>A0AAE4ZC61</accession>
<evidence type="ECO:0000256" key="4">
    <source>
        <dbReference type="ARBA" id="ARBA00022729"/>
    </source>
</evidence>
<dbReference type="PANTHER" id="PTHR12147">
    <property type="entry name" value="METALLOPEPTIDASE M28 FAMILY MEMBER"/>
    <property type="match status" value="1"/>
</dbReference>